<dbReference type="AlphaFoldDB" id="X1SY70"/>
<name>X1SY70_9ZZZZ</name>
<protein>
    <submittedName>
        <fullName evidence="1">Uncharacterized protein</fullName>
    </submittedName>
</protein>
<sequence length="105" mass="12376">MTWGMILKLYAGKEEKSIEIAKYKVINSERLEKILARFLDEQKEQLEEETREGRGWGIEIKLVDENKREISLKNLHELIYEQEELKKTFTMTTRAVGKILTEGMS</sequence>
<evidence type="ECO:0000313" key="1">
    <source>
        <dbReference type="EMBL" id="GAI97997.1"/>
    </source>
</evidence>
<organism evidence="1">
    <name type="scientific">marine sediment metagenome</name>
    <dbReference type="NCBI Taxonomy" id="412755"/>
    <lineage>
        <taxon>unclassified sequences</taxon>
        <taxon>metagenomes</taxon>
        <taxon>ecological metagenomes</taxon>
    </lineage>
</organism>
<proteinExistence type="predicted"/>
<accession>X1SY70</accession>
<comment type="caution">
    <text evidence="1">The sequence shown here is derived from an EMBL/GenBank/DDBJ whole genome shotgun (WGS) entry which is preliminary data.</text>
</comment>
<reference evidence="1" key="1">
    <citation type="journal article" date="2014" name="Front. Microbiol.">
        <title>High frequency of phylogenetically diverse reductive dehalogenase-homologous genes in deep subseafloor sedimentary metagenomes.</title>
        <authorList>
            <person name="Kawai M."/>
            <person name="Futagami T."/>
            <person name="Toyoda A."/>
            <person name="Takaki Y."/>
            <person name="Nishi S."/>
            <person name="Hori S."/>
            <person name="Arai W."/>
            <person name="Tsubouchi T."/>
            <person name="Morono Y."/>
            <person name="Uchiyama I."/>
            <person name="Ito T."/>
            <person name="Fujiyama A."/>
            <person name="Inagaki F."/>
            <person name="Takami H."/>
        </authorList>
    </citation>
    <scope>NUCLEOTIDE SEQUENCE</scope>
    <source>
        <strain evidence="1">Expedition CK06-06</strain>
    </source>
</reference>
<gene>
    <name evidence="1" type="ORF">S12H4_41043</name>
</gene>
<dbReference type="EMBL" id="BARW01024969">
    <property type="protein sequence ID" value="GAI97997.1"/>
    <property type="molecule type" value="Genomic_DNA"/>
</dbReference>